<proteinExistence type="predicted"/>
<dbReference type="Proteomes" id="UP000053105">
    <property type="component" value="Unassembled WGS sequence"/>
</dbReference>
<keyword evidence="2" id="KW-1185">Reference proteome</keyword>
<name>A0A0M8ZZW7_9HYME</name>
<evidence type="ECO:0000313" key="1">
    <source>
        <dbReference type="EMBL" id="KOX74515.1"/>
    </source>
</evidence>
<dbReference type="AlphaFoldDB" id="A0A0M8ZZW7"/>
<evidence type="ECO:0000313" key="2">
    <source>
        <dbReference type="Proteomes" id="UP000053105"/>
    </source>
</evidence>
<sequence length="285" mass="32494">MTTQKSETELLRGLLTSVEIITTQLRRQEETQKNQGEVLRKLSESIKIMENDRVEQAKELKNLGTQLGLIATTEDARPGSSYSTAITSTSKEHEWTVIKYYPIPCQIHNVFLAPLIDHDMILEQAGLQIIINEYYLKHYCKNSLLGLICEHNLRDMTTTTGARPRNQTITLTVEQPLKPPDGSKVQQKQHTTYYDTQDISLGLITLYTLHKIGFFKALTKIVPNKLCIRMFCNTTNISLVQPTPPGIHMELQPISRIEIRSTHDQLDDLATENITIPKIRNKVEN</sequence>
<reference evidence="1 2" key="1">
    <citation type="submission" date="2015-07" db="EMBL/GenBank/DDBJ databases">
        <title>The genome of Melipona quadrifasciata.</title>
        <authorList>
            <person name="Pan H."/>
            <person name="Kapheim K."/>
        </authorList>
    </citation>
    <scope>NUCLEOTIDE SEQUENCE [LARGE SCALE GENOMIC DNA]</scope>
    <source>
        <strain evidence="1">0111107301</strain>
        <tissue evidence="1">Whole body</tissue>
    </source>
</reference>
<accession>A0A0M8ZZW7</accession>
<dbReference type="EMBL" id="KQ435788">
    <property type="protein sequence ID" value="KOX74515.1"/>
    <property type="molecule type" value="Genomic_DNA"/>
</dbReference>
<gene>
    <name evidence="1" type="ORF">WN51_00580</name>
</gene>
<dbReference type="OrthoDB" id="7554598at2759"/>
<protein>
    <submittedName>
        <fullName evidence="1">Uncharacterized protein</fullName>
    </submittedName>
</protein>
<organism evidence="1 2">
    <name type="scientific">Melipona quadrifasciata</name>
    <dbReference type="NCBI Taxonomy" id="166423"/>
    <lineage>
        <taxon>Eukaryota</taxon>
        <taxon>Metazoa</taxon>
        <taxon>Ecdysozoa</taxon>
        <taxon>Arthropoda</taxon>
        <taxon>Hexapoda</taxon>
        <taxon>Insecta</taxon>
        <taxon>Pterygota</taxon>
        <taxon>Neoptera</taxon>
        <taxon>Endopterygota</taxon>
        <taxon>Hymenoptera</taxon>
        <taxon>Apocrita</taxon>
        <taxon>Aculeata</taxon>
        <taxon>Apoidea</taxon>
        <taxon>Anthophila</taxon>
        <taxon>Apidae</taxon>
        <taxon>Melipona</taxon>
    </lineage>
</organism>